<reference evidence="9" key="2">
    <citation type="submission" date="2013-07" db="EMBL/GenBank/DDBJ databases">
        <authorList>
            <consortium name="The Broad Institute Genome Sequencing Platform"/>
            <person name="Cuomo C."/>
            <person name="Litvintseva A."/>
            <person name="Chen Y."/>
            <person name="Heitman J."/>
            <person name="Sun S."/>
            <person name="Springer D."/>
            <person name="Dromer F."/>
            <person name="Young S.K."/>
            <person name="Zeng Q."/>
            <person name="Gargeya S."/>
            <person name="Fitzgerald M."/>
            <person name="Abouelleil A."/>
            <person name="Alvarado L."/>
            <person name="Berlin A.M."/>
            <person name="Chapman S.B."/>
            <person name="Dewar J."/>
            <person name="Goldberg J."/>
            <person name="Griggs A."/>
            <person name="Gujja S."/>
            <person name="Hansen M."/>
            <person name="Howarth C."/>
            <person name="Imamovic A."/>
            <person name="Larimer J."/>
            <person name="McCowan C."/>
            <person name="Murphy C."/>
            <person name="Pearson M."/>
            <person name="Priest M."/>
            <person name="Roberts A."/>
            <person name="Saif S."/>
            <person name="Shea T."/>
            <person name="Sykes S."/>
            <person name="Wortman J."/>
            <person name="Nusbaum C."/>
            <person name="Birren B."/>
        </authorList>
    </citation>
    <scope>NUCLEOTIDE SEQUENCE</scope>
    <source>
        <strain evidence="9">CBS 10118</strain>
    </source>
</reference>
<dbReference type="PROSITE" id="PS50850">
    <property type="entry name" value="MFS"/>
    <property type="match status" value="1"/>
</dbReference>
<evidence type="ECO:0000259" key="7">
    <source>
        <dbReference type="PROSITE" id="PS50850"/>
    </source>
</evidence>
<feature type="transmembrane region" description="Helical" evidence="6">
    <location>
        <begin position="34"/>
        <end position="51"/>
    </location>
</feature>
<evidence type="ECO:0000256" key="5">
    <source>
        <dbReference type="ARBA" id="ARBA00023136"/>
    </source>
</evidence>
<dbReference type="Pfam" id="PF07690">
    <property type="entry name" value="MFS_1"/>
    <property type="match status" value="1"/>
</dbReference>
<evidence type="ECO:0000256" key="1">
    <source>
        <dbReference type="ARBA" id="ARBA00004141"/>
    </source>
</evidence>
<dbReference type="InterPro" id="IPR011701">
    <property type="entry name" value="MFS"/>
</dbReference>
<keyword evidence="5 6" id="KW-0472">Membrane</keyword>
<keyword evidence="3 6" id="KW-0812">Transmembrane</keyword>
<feature type="transmembrane region" description="Helical" evidence="6">
    <location>
        <begin position="332"/>
        <end position="352"/>
    </location>
</feature>
<dbReference type="InterPro" id="IPR020846">
    <property type="entry name" value="MFS_dom"/>
</dbReference>
<dbReference type="GeneID" id="30206276"/>
<feature type="transmembrane region" description="Helical" evidence="6">
    <location>
        <begin position="268"/>
        <end position="288"/>
    </location>
</feature>
<comment type="subcellular location">
    <subcellularLocation>
        <location evidence="1">Membrane</location>
        <topology evidence="1">Multi-pass membrane protein</topology>
    </subcellularLocation>
</comment>
<keyword evidence="10" id="KW-1185">Reference proteome</keyword>
<dbReference type="OrthoDB" id="9971669at2759"/>
<proteinExistence type="predicted"/>
<dbReference type="EMBL" id="CP144542">
    <property type="protein sequence ID" value="WVW81188.1"/>
    <property type="molecule type" value="Genomic_DNA"/>
</dbReference>
<gene>
    <name evidence="8" type="ORF">I302_01877</name>
    <name evidence="9" type="ORF">I302_103179</name>
</gene>
<feature type="domain" description="Major facilitator superfamily (MFS) profile" evidence="7">
    <location>
        <begin position="38"/>
        <end position="450"/>
    </location>
</feature>
<feature type="transmembrane region" description="Helical" evidence="6">
    <location>
        <begin position="164"/>
        <end position="185"/>
    </location>
</feature>
<evidence type="ECO:0000256" key="3">
    <source>
        <dbReference type="ARBA" id="ARBA00022692"/>
    </source>
</evidence>
<dbReference type="Gene3D" id="1.20.1250.20">
    <property type="entry name" value="MFS general substrate transporter like domains"/>
    <property type="match status" value="2"/>
</dbReference>
<dbReference type="RefSeq" id="XP_019048112.1">
    <property type="nucleotide sequence ID" value="XM_019188550.1"/>
</dbReference>
<dbReference type="Proteomes" id="UP000092730">
    <property type="component" value="Chromosome 2"/>
</dbReference>
<dbReference type="EMBL" id="KI894019">
    <property type="protein sequence ID" value="OCF27042.1"/>
    <property type="molecule type" value="Genomic_DNA"/>
</dbReference>
<dbReference type="KEGG" id="kbi:30206276"/>
<reference evidence="9" key="4">
    <citation type="submission" date="2024-02" db="EMBL/GenBank/DDBJ databases">
        <title>Comparative genomics of Cryptococcus and Kwoniella reveals pathogenesis evolution and contrasting modes of karyotype evolution via chromosome fusion or intercentromeric recombination.</title>
        <authorList>
            <person name="Coelho M.A."/>
            <person name="David-Palma M."/>
            <person name="Shea T."/>
            <person name="Bowers K."/>
            <person name="McGinley-Smith S."/>
            <person name="Mohammad A.W."/>
            <person name="Gnirke A."/>
            <person name="Yurkov A.M."/>
            <person name="Nowrousian M."/>
            <person name="Sun S."/>
            <person name="Cuomo C.A."/>
            <person name="Heitman J."/>
        </authorList>
    </citation>
    <scope>NUCLEOTIDE SEQUENCE</scope>
    <source>
        <strain evidence="9">CBS 10118</strain>
    </source>
</reference>
<dbReference type="FunFam" id="1.20.1250.20:FF:000013">
    <property type="entry name" value="MFS general substrate transporter"/>
    <property type="match status" value="1"/>
</dbReference>
<feature type="transmembrane region" description="Helical" evidence="6">
    <location>
        <begin position="197"/>
        <end position="219"/>
    </location>
</feature>
<feature type="transmembrane region" description="Helical" evidence="6">
    <location>
        <begin position="424"/>
        <end position="445"/>
    </location>
</feature>
<dbReference type="AlphaFoldDB" id="A0A1B9G7Q2"/>
<feature type="transmembrane region" description="Helical" evidence="6">
    <location>
        <begin position="358"/>
        <end position="379"/>
    </location>
</feature>
<dbReference type="GO" id="GO:0016020">
    <property type="term" value="C:membrane"/>
    <property type="evidence" value="ECO:0007669"/>
    <property type="project" value="UniProtKB-SubCell"/>
</dbReference>
<dbReference type="PANTHER" id="PTHR43791">
    <property type="entry name" value="PERMEASE-RELATED"/>
    <property type="match status" value="1"/>
</dbReference>
<feature type="transmembrane region" description="Helical" evidence="6">
    <location>
        <begin position="129"/>
        <end position="152"/>
    </location>
</feature>
<evidence type="ECO:0000313" key="8">
    <source>
        <dbReference type="EMBL" id="OCF27042.1"/>
    </source>
</evidence>
<evidence type="ECO:0000256" key="2">
    <source>
        <dbReference type="ARBA" id="ARBA00022448"/>
    </source>
</evidence>
<dbReference type="PANTHER" id="PTHR43791:SF85">
    <property type="entry name" value="TRANSPORTER, PUTATIVE (AFU_ORTHOLOGUE AFUA_6G00710)-RELATED"/>
    <property type="match status" value="1"/>
</dbReference>
<sequence length="483" mass="52932">MDVPVDVPPDNKAQDVQVDRQVSPKALSSALRKLDLFLLPIATIAYFLNFLDRSNIGNAKAAGLQTDLKLTNRQYSIALTVTYVPYIVAELPLTLAMKKVGPHILIPTLVVSWGLVTLFQGFVHSYGGLIAARFFLGLTEGAILPGLVTYLSSFYHRQVLGKRLAFFFSATSLAGAFSGLLASAILNMEGVSGKRGWQWIFILEGLLTVVCGAITFFILPRDLSTARYLTIEERNALMLAHEIDGGATAIHEKFSFRHMVRAMKSPQLWMVFAMFFGNGVTLYSLAYFAPTIVQGLGYKGISIQLHSVPPYACSAFVAVVACYLSDRLRHRGTFIVGASIISIIGYAMFLGSTDHHTLYGSLFLQVIGAYTMAPLLSTWMPNNLAPYYTRVTGIAFGFISTNSGGILSTWLFPTTDAPRYKKATWTALGLSISIVVLAIMNSLFLGIQNKNRGTVPVVQENLEDSIDSLDDLGDKNPSFRYIT</sequence>
<organism evidence="8">
    <name type="scientific">Kwoniella bestiolae CBS 10118</name>
    <dbReference type="NCBI Taxonomy" id="1296100"/>
    <lineage>
        <taxon>Eukaryota</taxon>
        <taxon>Fungi</taxon>
        <taxon>Dikarya</taxon>
        <taxon>Basidiomycota</taxon>
        <taxon>Agaricomycotina</taxon>
        <taxon>Tremellomycetes</taxon>
        <taxon>Tremellales</taxon>
        <taxon>Cryptococcaceae</taxon>
        <taxon>Kwoniella</taxon>
    </lineage>
</organism>
<keyword evidence="2" id="KW-0813">Transport</keyword>
<evidence type="ECO:0000313" key="10">
    <source>
        <dbReference type="Proteomes" id="UP000092730"/>
    </source>
</evidence>
<evidence type="ECO:0000256" key="6">
    <source>
        <dbReference type="SAM" id="Phobius"/>
    </source>
</evidence>
<evidence type="ECO:0000313" key="9">
    <source>
        <dbReference type="EMBL" id="WVW81188.1"/>
    </source>
</evidence>
<dbReference type="VEuPathDB" id="FungiDB:I302_01877"/>
<reference evidence="8" key="3">
    <citation type="submission" date="2014-01" db="EMBL/GenBank/DDBJ databases">
        <title>Evolution of pathogenesis and genome organization in the Tremellales.</title>
        <authorList>
            <person name="Cuomo C."/>
            <person name="Litvintseva A."/>
            <person name="Heitman J."/>
            <person name="Chen Y."/>
            <person name="Sun S."/>
            <person name="Springer D."/>
            <person name="Dromer F."/>
            <person name="Young S."/>
            <person name="Zeng Q."/>
            <person name="Chapman S."/>
            <person name="Gujja S."/>
            <person name="Saif S."/>
            <person name="Birren B."/>
        </authorList>
    </citation>
    <scope>NUCLEOTIDE SEQUENCE</scope>
    <source>
        <strain evidence="8">CBS 10118</strain>
    </source>
</reference>
<feature type="transmembrane region" description="Helical" evidence="6">
    <location>
        <begin position="391"/>
        <end position="412"/>
    </location>
</feature>
<dbReference type="InterPro" id="IPR036259">
    <property type="entry name" value="MFS_trans_sf"/>
</dbReference>
<name>A0A1B9G7Q2_9TREE</name>
<reference evidence="8" key="1">
    <citation type="submission" date="2013-07" db="EMBL/GenBank/DDBJ databases">
        <title>The Genome Sequence of Cryptococcus bestiolae CBS10118.</title>
        <authorList>
            <consortium name="The Broad Institute Genome Sequencing Platform"/>
            <person name="Cuomo C."/>
            <person name="Litvintseva A."/>
            <person name="Chen Y."/>
            <person name="Heitman J."/>
            <person name="Sun S."/>
            <person name="Springer D."/>
            <person name="Dromer F."/>
            <person name="Young S.K."/>
            <person name="Zeng Q."/>
            <person name="Gargeya S."/>
            <person name="Fitzgerald M."/>
            <person name="Abouelleil A."/>
            <person name="Alvarado L."/>
            <person name="Berlin A.M."/>
            <person name="Chapman S.B."/>
            <person name="Dewar J."/>
            <person name="Goldberg J."/>
            <person name="Griggs A."/>
            <person name="Gujja S."/>
            <person name="Hansen M."/>
            <person name="Howarth C."/>
            <person name="Imamovic A."/>
            <person name="Larimer J."/>
            <person name="McCowan C."/>
            <person name="Murphy C."/>
            <person name="Pearson M."/>
            <person name="Priest M."/>
            <person name="Roberts A."/>
            <person name="Saif S."/>
            <person name="Shea T."/>
            <person name="Sykes S."/>
            <person name="Wortman J."/>
            <person name="Nusbaum C."/>
            <person name="Birren B."/>
        </authorList>
    </citation>
    <scope>NUCLEOTIDE SEQUENCE [LARGE SCALE GENOMIC DNA]</scope>
    <source>
        <strain evidence="8">CBS 10118</strain>
    </source>
</reference>
<evidence type="ECO:0000256" key="4">
    <source>
        <dbReference type="ARBA" id="ARBA00022989"/>
    </source>
</evidence>
<keyword evidence="4 6" id="KW-1133">Transmembrane helix</keyword>
<dbReference type="SUPFAM" id="SSF103473">
    <property type="entry name" value="MFS general substrate transporter"/>
    <property type="match status" value="1"/>
</dbReference>
<dbReference type="GO" id="GO:0022857">
    <property type="term" value="F:transmembrane transporter activity"/>
    <property type="evidence" value="ECO:0007669"/>
    <property type="project" value="InterPro"/>
</dbReference>
<protein>
    <recommendedName>
        <fullName evidence="7">Major facilitator superfamily (MFS) profile domain-containing protein</fullName>
    </recommendedName>
</protein>
<dbReference type="FunFam" id="1.20.1250.20:FF:000034">
    <property type="entry name" value="MFS general substrate transporter"/>
    <property type="match status" value="1"/>
</dbReference>
<feature type="transmembrane region" description="Helical" evidence="6">
    <location>
        <begin position="308"/>
        <end position="325"/>
    </location>
</feature>
<feature type="transmembrane region" description="Helical" evidence="6">
    <location>
        <begin position="75"/>
        <end position="97"/>
    </location>
</feature>
<accession>A0A1B9G7Q2</accession>